<protein>
    <submittedName>
        <fullName evidence="2">Uncharacterized protein</fullName>
    </submittedName>
</protein>
<keyword evidence="1" id="KW-1133">Transmembrane helix</keyword>
<keyword evidence="1" id="KW-0472">Membrane</keyword>
<accession>A0A8S1XEL0</accession>
<organism evidence="2 3">
    <name type="scientific">Paramecium pentaurelia</name>
    <dbReference type="NCBI Taxonomy" id="43138"/>
    <lineage>
        <taxon>Eukaryota</taxon>
        <taxon>Sar</taxon>
        <taxon>Alveolata</taxon>
        <taxon>Ciliophora</taxon>
        <taxon>Intramacronucleata</taxon>
        <taxon>Oligohymenophorea</taxon>
        <taxon>Peniculida</taxon>
        <taxon>Parameciidae</taxon>
        <taxon>Paramecium</taxon>
    </lineage>
</organism>
<evidence type="ECO:0000313" key="2">
    <source>
        <dbReference type="EMBL" id="CAD8199485.1"/>
    </source>
</evidence>
<reference evidence="2" key="1">
    <citation type="submission" date="2021-01" db="EMBL/GenBank/DDBJ databases">
        <authorList>
            <consortium name="Genoscope - CEA"/>
            <person name="William W."/>
        </authorList>
    </citation>
    <scope>NUCLEOTIDE SEQUENCE</scope>
</reference>
<name>A0A8S1XEL0_9CILI</name>
<keyword evidence="3" id="KW-1185">Reference proteome</keyword>
<keyword evidence="1" id="KW-0812">Transmembrane</keyword>
<feature type="transmembrane region" description="Helical" evidence="1">
    <location>
        <begin position="36"/>
        <end position="52"/>
    </location>
</feature>
<evidence type="ECO:0000256" key="1">
    <source>
        <dbReference type="SAM" id="Phobius"/>
    </source>
</evidence>
<dbReference type="AlphaFoldDB" id="A0A8S1XEL0"/>
<sequence length="53" mass="6268">MNNDSEINNRGGVQLCLSTLLLRFYHKKILIQHSQFSLYYCWFLFVSLPVGFI</sequence>
<proteinExistence type="predicted"/>
<comment type="caution">
    <text evidence="2">The sequence shown here is derived from an EMBL/GenBank/DDBJ whole genome shotgun (WGS) entry which is preliminary data.</text>
</comment>
<evidence type="ECO:0000313" key="3">
    <source>
        <dbReference type="Proteomes" id="UP000689195"/>
    </source>
</evidence>
<dbReference type="Proteomes" id="UP000689195">
    <property type="component" value="Unassembled WGS sequence"/>
</dbReference>
<gene>
    <name evidence="2" type="ORF">PPENT_87.1.T1210203</name>
</gene>
<dbReference type="EMBL" id="CAJJDO010000121">
    <property type="protein sequence ID" value="CAD8199485.1"/>
    <property type="molecule type" value="Genomic_DNA"/>
</dbReference>